<dbReference type="AlphaFoldDB" id="A0A1Q5TXK9"/>
<sequence length="98" mass="11068">MAATRTAEPYLGYWIDFGLEFAHHREKAIKKVDVSLQALRVLAGSDWVSLLLSFAQNLLVNGNSQMLYAVSAWYQPMAISKLQAHTTSQPFVAIQKWQ</sequence>
<comment type="caution">
    <text evidence="1">The sequence shown here is derived from an EMBL/GenBank/DDBJ whole genome shotgun (WGS) entry which is preliminary data.</text>
</comment>
<protein>
    <submittedName>
        <fullName evidence="1">Uncharacterized protein</fullName>
    </submittedName>
</protein>
<evidence type="ECO:0000313" key="1">
    <source>
        <dbReference type="EMBL" id="OKP04961.1"/>
    </source>
</evidence>
<keyword evidence="2" id="KW-1185">Reference proteome</keyword>
<proteinExistence type="predicted"/>
<dbReference type="STRING" id="1316194.A0A1Q5TXK9"/>
<organism evidence="1 2">
    <name type="scientific">Penicillium subrubescens</name>
    <dbReference type="NCBI Taxonomy" id="1316194"/>
    <lineage>
        <taxon>Eukaryota</taxon>
        <taxon>Fungi</taxon>
        <taxon>Dikarya</taxon>
        <taxon>Ascomycota</taxon>
        <taxon>Pezizomycotina</taxon>
        <taxon>Eurotiomycetes</taxon>
        <taxon>Eurotiomycetidae</taxon>
        <taxon>Eurotiales</taxon>
        <taxon>Aspergillaceae</taxon>
        <taxon>Penicillium</taxon>
    </lineage>
</organism>
<gene>
    <name evidence="1" type="ORF">PENSUB_6706</name>
</gene>
<dbReference type="EMBL" id="MNBE01000607">
    <property type="protein sequence ID" value="OKP04961.1"/>
    <property type="molecule type" value="Genomic_DNA"/>
</dbReference>
<name>A0A1Q5TXK9_9EURO</name>
<reference evidence="1 2" key="1">
    <citation type="submission" date="2016-10" db="EMBL/GenBank/DDBJ databases">
        <title>Genome sequence of the ascomycete fungus Penicillium subrubescens.</title>
        <authorList>
            <person name="De Vries R.P."/>
            <person name="Peng M."/>
            <person name="Dilokpimol A."/>
            <person name="Hilden K."/>
            <person name="Makela M.R."/>
            <person name="Grigoriev I."/>
            <person name="Riley R."/>
            <person name="Granchi Z."/>
        </authorList>
    </citation>
    <scope>NUCLEOTIDE SEQUENCE [LARGE SCALE GENOMIC DNA]</scope>
    <source>
        <strain evidence="1 2">CBS 132785</strain>
    </source>
</reference>
<dbReference type="Proteomes" id="UP000186955">
    <property type="component" value="Unassembled WGS sequence"/>
</dbReference>
<accession>A0A1Q5TXK9</accession>
<evidence type="ECO:0000313" key="2">
    <source>
        <dbReference type="Proteomes" id="UP000186955"/>
    </source>
</evidence>